<feature type="compositionally biased region" description="Basic residues" evidence="1">
    <location>
        <begin position="134"/>
        <end position="144"/>
    </location>
</feature>
<keyword evidence="2" id="KW-0132">Cell division</keyword>
<keyword evidence="3" id="KW-1185">Reference proteome</keyword>
<sequence>MRIDRSAMAVTLAALVGCSTYDTLTPQVDVGTSGSISSSPLTEADMQTAMRQNEHGPIPPEDVPGGQMPRRQTYAQAPYAQAYVSPPQPAPDLAESTTRGPQNTLEAQAEALQQGYNPAASQPLDTPVSDAPARQHRQSSHQHQPRSQPMAEPEPQPEQTATDPAPTTTAPTTTAQAAPPTREAALPAADRNAIRFLPIIGAPEPVLTPLARQLAAEARAKGLTILLSADQPSQYVLKGYLSAYGEGSTVNIVYVWDVLDASGNRLHRIQGQQAIPGKAADPWAAVPASIMQLIATRTIEDYLDWRNHSRS</sequence>
<accession>A0ABU0I8F7</accession>
<keyword evidence="2" id="KW-0131">Cell cycle</keyword>
<comment type="caution">
    <text evidence="2">The sequence shown here is derived from an EMBL/GenBank/DDBJ whole genome shotgun (WGS) entry which is preliminary data.</text>
</comment>
<dbReference type="RefSeq" id="WP_307156731.1">
    <property type="nucleotide sequence ID" value="NZ_JAUSWH010000002.1"/>
</dbReference>
<dbReference type="PROSITE" id="PS51257">
    <property type="entry name" value="PROKAR_LIPOPROTEIN"/>
    <property type="match status" value="1"/>
</dbReference>
<proteinExistence type="predicted"/>
<dbReference type="EMBL" id="JAUSWH010000002">
    <property type="protein sequence ID" value="MDQ0454517.1"/>
    <property type="molecule type" value="Genomic_DNA"/>
</dbReference>
<name>A0ABU0I8F7_9HYPH</name>
<feature type="region of interest" description="Disordered" evidence="1">
    <location>
        <begin position="118"/>
        <end position="183"/>
    </location>
</feature>
<dbReference type="Proteomes" id="UP001235269">
    <property type="component" value="Unassembled WGS sequence"/>
</dbReference>
<reference evidence="2 3" key="1">
    <citation type="submission" date="2023-07" db="EMBL/GenBank/DDBJ databases">
        <title>Genomic Encyclopedia of Type Strains, Phase IV (KMG-IV): sequencing the most valuable type-strain genomes for metagenomic binning, comparative biology and taxonomic classification.</title>
        <authorList>
            <person name="Goeker M."/>
        </authorList>
    </citation>
    <scope>NUCLEOTIDE SEQUENCE [LARGE SCALE GENOMIC DNA]</scope>
    <source>
        <strain evidence="2 3">DSM 100301</strain>
    </source>
</reference>
<evidence type="ECO:0000313" key="2">
    <source>
        <dbReference type="EMBL" id="MDQ0454517.1"/>
    </source>
</evidence>
<feature type="compositionally biased region" description="Low complexity" evidence="1">
    <location>
        <begin position="145"/>
        <end position="183"/>
    </location>
</feature>
<protein>
    <submittedName>
        <fullName evidence="2">Cell division septation protein DedD</fullName>
    </submittedName>
</protein>
<gene>
    <name evidence="2" type="ORF">QO005_000844</name>
</gene>
<evidence type="ECO:0000313" key="3">
    <source>
        <dbReference type="Proteomes" id="UP001235269"/>
    </source>
</evidence>
<organism evidence="2 3">
    <name type="scientific">Rhizobium paknamense</name>
    <dbReference type="NCBI Taxonomy" id="1206817"/>
    <lineage>
        <taxon>Bacteria</taxon>
        <taxon>Pseudomonadati</taxon>
        <taxon>Pseudomonadota</taxon>
        <taxon>Alphaproteobacteria</taxon>
        <taxon>Hyphomicrobiales</taxon>
        <taxon>Rhizobiaceae</taxon>
        <taxon>Rhizobium/Agrobacterium group</taxon>
        <taxon>Rhizobium</taxon>
    </lineage>
</organism>
<evidence type="ECO:0000256" key="1">
    <source>
        <dbReference type="SAM" id="MobiDB-lite"/>
    </source>
</evidence>
<dbReference type="GO" id="GO:0051301">
    <property type="term" value="P:cell division"/>
    <property type="evidence" value="ECO:0007669"/>
    <property type="project" value="UniProtKB-KW"/>
</dbReference>